<dbReference type="RefSeq" id="WP_005592738.1">
    <property type="nucleotide sequence ID" value="NZ_AFWE01000018.1"/>
</dbReference>
<sequence length="231" mass="25101">MTPEATKKIRMAVLGVLGLSMVGYMAFEALSGSSSTPPPISSNVSEPNLDFIEEAASLPPAPKFEEAREEWQPETAYAQSETQSTVITYQPSQKAQDVLDALEATYISKVNTDKLTAQIAEETTKQSLDAIQPQAQMVVETAPPVIENASVIDAIQVKSIVVTPKRSTAWLSVNGENIPVQYGVWVGDVRVVNITKDFVRFVNKKGAEFTKHVPSSATIYTPAKGKNNEPF</sequence>
<protein>
    <submittedName>
        <fullName evidence="1">Uncharacterized protein</fullName>
    </submittedName>
</protein>
<organism evidence="1 2">
    <name type="scientific">Vibrio scophthalmi LMG 19158</name>
    <dbReference type="NCBI Taxonomy" id="870967"/>
    <lineage>
        <taxon>Bacteria</taxon>
        <taxon>Pseudomonadati</taxon>
        <taxon>Pseudomonadota</taxon>
        <taxon>Gammaproteobacteria</taxon>
        <taxon>Vibrionales</taxon>
        <taxon>Vibrionaceae</taxon>
        <taxon>Vibrio</taxon>
    </lineage>
</organism>
<evidence type="ECO:0000313" key="1">
    <source>
        <dbReference type="EMBL" id="EGU42495.1"/>
    </source>
</evidence>
<proteinExistence type="predicted"/>
<dbReference type="EMBL" id="AFWE01000018">
    <property type="protein sequence ID" value="EGU42495.1"/>
    <property type="molecule type" value="Genomic_DNA"/>
</dbReference>
<gene>
    <name evidence="1" type="ORF">VIS19158_11878</name>
</gene>
<evidence type="ECO:0000313" key="2">
    <source>
        <dbReference type="Proteomes" id="UP000004349"/>
    </source>
</evidence>
<accession>F9RIG3</accession>
<dbReference type="Proteomes" id="UP000004349">
    <property type="component" value="Unassembled WGS sequence"/>
</dbReference>
<comment type="caution">
    <text evidence="1">The sequence shown here is derived from an EMBL/GenBank/DDBJ whole genome shotgun (WGS) entry which is preliminary data.</text>
</comment>
<reference evidence="1 2" key="1">
    <citation type="journal article" date="2012" name="Int. J. Syst. Evol. Microbiol.">
        <title>Vibrio caribbeanicus sp. nov., isolated from the marine sponge Scleritoderma cyanea.</title>
        <authorList>
            <person name="Hoffmann M."/>
            <person name="Monday S.R."/>
            <person name="Allard M.W."/>
            <person name="Strain E.A."/>
            <person name="Whittaker P."/>
            <person name="Naum M."/>
            <person name="McCarthy P.J."/>
            <person name="Lopez J.V."/>
            <person name="Fischer M."/>
            <person name="Brown E.W."/>
        </authorList>
    </citation>
    <scope>NUCLEOTIDE SEQUENCE [LARGE SCALE GENOMIC DNA]</scope>
    <source>
        <strain evidence="1 2">LMG 19158</strain>
    </source>
</reference>
<dbReference type="AlphaFoldDB" id="F9RIG3"/>
<dbReference type="eggNOG" id="ENOG5031Q5J">
    <property type="taxonomic scope" value="Bacteria"/>
</dbReference>
<name>F9RIG3_9VIBR</name>